<feature type="compositionally biased region" description="Polar residues" evidence="1">
    <location>
        <begin position="81"/>
        <end position="92"/>
    </location>
</feature>
<accession>A0A0G0GWI2</accession>
<dbReference type="AlphaFoldDB" id="A0A0G0GWI2"/>
<keyword evidence="2" id="KW-1133">Transmembrane helix</keyword>
<feature type="non-terminal residue" evidence="3">
    <location>
        <position position="1"/>
    </location>
</feature>
<keyword evidence="2" id="KW-0812">Transmembrane</keyword>
<gene>
    <name evidence="3" type="ORF">US52_C0059G0001</name>
</gene>
<keyword evidence="2" id="KW-0472">Membrane</keyword>
<evidence type="ECO:0000313" key="3">
    <source>
        <dbReference type="EMBL" id="KKQ34437.1"/>
    </source>
</evidence>
<dbReference type="EMBL" id="LBTH01000059">
    <property type="protein sequence ID" value="KKQ34437.1"/>
    <property type="molecule type" value="Genomic_DNA"/>
</dbReference>
<feature type="region of interest" description="Disordered" evidence="1">
    <location>
        <begin position="81"/>
        <end position="101"/>
    </location>
</feature>
<feature type="transmembrane region" description="Helical" evidence="2">
    <location>
        <begin position="144"/>
        <end position="166"/>
    </location>
</feature>
<evidence type="ECO:0000256" key="1">
    <source>
        <dbReference type="SAM" id="MobiDB-lite"/>
    </source>
</evidence>
<name>A0A0G0GWI2_9BACT</name>
<comment type="caution">
    <text evidence="3">The sequence shown here is derived from an EMBL/GenBank/DDBJ whole genome shotgun (WGS) entry which is preliminary data.</text>
</comment>
<proteinExistence type="predicted"/>
<dbReference type="Proteomes" id="UP000034852">
    <property type="component" value="Unassembled WGS sequence"/>
</dbReference>
<evidence type="ECO:0000256" key="2">
    <source>
        <dbReference type="SAM" id="Phobius"/>
    </source>
</evidence>
<evidence type="ECO:0000313" key="4">
    <source>
        <dbReference type="Proteomes" id="UP000034852"/>
    </source>
</evidence>
<reference evidence="3 4" key="1">
    <citation type="journal article" date="2015" name="Nature">
        <title>rRNA introns, odd ribosomes, and small enigmatic genomes across a large radiation of phyla.</title>
        <authorList>
            <person name="Brown C.T."/>
            <person name="Hug L.A."/>
            <person name="Thomas B.C."/>
            <person name="Sharon I."/>
            <person name="Castelle C.J."/>
            <person name="Singh A."/>
            <person name="Wilkins M.J."/>
            <person name="Williams K.H."/>
            <person name="Banfield J.F."/>
        </authorList>
    </citation>
    <scope>NUCLEOTIDE SEQUENCE [LARGE SCALE GENOMIC DNA]</scope>
</reference>
<protein>
    <submittedName>
        <fullName evidence="3">Uncharacterized protein</fullName>
    </submittedName>
</protein>
<sequence length="169" mass="18154">QLVKISGEISKNSGTTFWVNDGEKDIKVNIPTSITGIEKSKGDHAVITGIVTRYGDNTDGTANIRLIPRIKSDIQITKPTAQNNVSGSATTRGTKKSQGRLSVISTNTQKTPASKIKLSEPKFTPIDDYYAPQAVKTKNKGKSILFKSISSGGLITSLSSIVLLFMKRG</sequence>
<organism evidence="3 4">
    <name type="scientific">candidate division WS6 bacterium GW2011_GWA2_37_6</name>
    <dbReference type="NCBI Taxonomy" id="1619087"/>
    <lineage>
        <taxon>Bacteria</taxon>
        <taxon>Candidatus Dojkabacteria</taxon>
    </lineage>
</organism>